<feature type="transmembrane region" description="Helical" evidence="2">
    <location>
        <begin position="52"/>
        <end position="71"/>
    </location>
</feature>
<evidence type="ECO:0000256" key="2">
    <source>
        <dbReference type="SAM" id="Phobius"/>
    </source>
</evidence>
<keyword evidence="4" id="KW-1185">Reference proteome</keyword>
<evidence type="ECO:0000313" key="3">
    <source>
        <dbReference type="EMBL" id="GBF88154.1"/>
    </source>
</evidence>
<evidence type="ECO:0000313" key="4">
    <source>
        <dbReference type="Proteomes" id="UP000247498"/>
    </source>
</evidence>
<dbReference type="PANTHER" id="PTHR46656">
    <property type="entry name" value="PUTATIVE-RELATED"/>
    <property type="match status" value="1"/>
</dbReference>
<dbReference type="EMBL" id="BDRX01000003">
    <property type="protein sequence ID" value="GBF88154.1"/>
    <property type="molecule type" value="Genomic_DNA"/>
</dbReference>
<dbReference type="Proteomes" id="UP000247498">
    <property type="component" value="Unassembled WGS sequence"/>
</dbReference>
<dbReference type="SUPFAM" id="SSF53756">
    <property type="entry name" value="UDP-Glycosyltransferase/glycogen phosphorylase"/>
    <property type="match status" value="1"/>
</dbReference>
<feature type="region of interest" description="Disordered" evidence="1">
    <location>
        <begin position="302"/>
        <end position="322"/>
    </location>
</feature>
<feature type="compositionally biased region" description="Basic and acidic residues" evidence="1">
    <location>
        <begin position="870"/>
        <end position="898"/>
    </location>
</feature>
<organism evidence="3 4">
    <name type="scientific">Raphidocelis subcapitata</name>
    <dbReference type="NCBI Taxonomy" id="307507"/>
    <lineage>
        <taxon>Eukaryota</taxon>
        <taxon>Viridiplantae</taxon>
        <taxon>Chlorophyta</taxon>
        <taxon>core chlorophytes</taxon>
        <taxon>Chlorophyceae</taxon>
        <taxon>CS clade</taxon>
        <taxon>Sphaeropleales</taxon>
        <taxon>Selenastraceae</taxon>
        <taxon>Raphidocelis</taxon>
    </lineage>
</organism>
<feature type="region of interest" description="Disordered" evidence="1">
    <location>
        <begin position="28"/>
        <end position="47"/>
    </location>
</feature>
<reference evidence="3 4" key="1">
    <citation type="journal article" date="2018" name="Sci. Rep.">
        <title>Raphidocelis subcapitata (=Pseudokirchneriella subcapitata) provides an insight into genome evolution and environmental adaptations in the Sphaeropleales.</title>
        <authorList>
            <person name="Suzuki S."/>
            <person name="Yamaguchi H."/>
            <person name="Nakajima N."/>
            <person name="Kawachi M."/>
        </authorList>
    </citation>
    <scope>NUCLEOTIDE SEQUENCE [LARGE SCALE GENOMIC DNA]</scope>
    <source>
        <strain evidence="3 4">NIES-35</strain>
    </source>
</reference>
<dbReference type="PANTHER" id="PTHR46656:SF3">
    <property type="entry name" value="PUTATIVE-RELATED"/>
    <property type="match status" value="1"/>
</dbReference>
<accession>A0A2V0NL82</accession>
<gene>
    <name evidence="3" type="ORF">Rsub_00866</name>
</gene>
<proteinExistence type="predicted"/>
<comment type="caution">
    <text evidence="3">The sequence shown here is derived from an EMBL/GenBank/DDBJ whole genome shotgun (WGS) entry which is preliminary data.</text>
</comment>
<feature type="compositionally biased region" description="Low complexity" evidence="1">
    <location>
        <begin position="302"/>
        <end position="321"/>
    </location>
</feature>
<protein>
    <submittedName>
        <fullName evidence="3">Uncharacterized protein</fullName>
    </submittedName>
</protein>
<dbReference type="InParanoid" id="A0A2V0NL82"/>
<evidence type="ECO:0000256" key="1">
    <source>
        <dbReference type="SAM" id="MobiDB-lite"/>
    </source>
</evidence>
<dbReference type="Gene3D" id="3.40.50.2000">
    <property type="entry name" value="Glycogen Phosphorylase B"/>
    <property type="match status" value="2"/>
</dbReference>
<keyword evidence="2" id="KW-0812">Transmembrane</keyword>
<keyword evidence="2" id="KW-0472">Membrane</keyword>
<dbReference type="STRING" id="307507.A0A2V0NL82"/>
<name>A0A2V0NL82_9CHLO</name>
<dbReference type="OrthoDB" id="2193793at2759"/>
<dbReference type="Pfam" id="PF13692">
    <property type="entry name" value="Glyco_trans_1_4"/>
    <property type="match status" value="1"/>
</dbReference>
<dbReference type="AlphaFoldDB" id="A0A2V0NL82"/>
<sequence>MAFDAGAEDWRAPRRRTVDAAVQLTLPAHKGASPPGGGSPRDQAQSQQHRRLAIALLVCAAAVALLTQVSASRSAIGDRYRGSAPIAPSAAAGSVKAGAGAAAGAAALTAAELLSRRGGGEGAAAVSAAALSAPAPAGAAAAAAGQGPGAEAEATPAASAAAIAPAGETPGVGTDAQVESGTKAAADAAAGVNAAADAPVAAAAAADAPAAATAAADAPAAAAAAAAADAPVAAAAAADAPVAAAAAADAPVAAAAAADAPAAAAAAADAPAAAAAAPAAGAAAADAPVAAAADADAPAAAAAAASGPGQQPAGDGAAAAQAPPPRLKHPLWWMAPFYSGSGYSTEAITYILSLLRTGFVAEEDLWISNHGTDPDPDIMAVMDPGDLADLRRAESRSEEQRGQRRAPVVVCHSMPYFYARPEPLWSSGSEQCPPNEGEYPFAFAIGRTMYETDGLPGGFAERCNKMDEIWVPSYWGRDALVAGGVEAAKVFVVPEGVNTTRFDPSLHAPLDLASKGTLVFGTPWADKARARAEAGARGSGFRERPFRFVSSFKWEPRKGWDLLLEAYLSEFTPGDDVELYILTKPYLQPSEEGFAADMLDWAKENIKAPSAAADAHSPAAAAATAPAPAPTAAADAPASLAAAAAAAPLRRLAGAGGGAGAGALIGPAAGEAAGFVRDWARSRPALARRDGPGGGRALLAGGDGAAGGGDGAAGGGKAASKLDPSRFPTLYVIDTHLPDVDYPGFYAAADAFVLPSRGEGWGRPFVEAASMGVPLIATNWSGQTAFLDSQIGYPIPIEGLVQATNQPEGIRWAQPSLPALRDIMRAASENPSEAAARGAAGRARMVERYSPRAVAGAVLGQLRRVEEKLKAAEAAKARAQAAERRARQQEEEGGKRAEAGAGGQGQP</sequence>
<keyword evidence="2" id="KW-1133">Transmembrane helix</keyword>
<feature type="region of interest" description="Disordered" evidence="1">
    <location>
        <begin position="870"/>
        <end position="907"/>
    </location>
</feature>